<evidence type="ECO:0008006" key="4">
    <source>
        <dbReference type="Google" id="ProtNLM"/>
    </source>
</evidence>
<dbReference type="Proteomes" id="UP000248857">
    <property type="component" value="Unassembled WGS sequence"/>
</dbReference>
<evidence type="ECO:0000313" key="3">
    <source>
        <dbReference type="Proteomes" id="UP000248857"/>
    </source>
</evidence>
<protein>
    <recommendedName>
        <fullName evidence="4">DUF2808 domain-containing protein</fullName>
    </recommendedName>
</protein>
<gene>
    <name evidence="2" type="ORF">C1752_03580</name>
</gene>
<reference evidence="2 3" key="1">
    <citation type="journal article" date="2018" name="Sci. Rep.">
        <title>A novel species of the marine cyanobacterium Acaryochloris with a unique pigment content and lifestyle.</title>
        <authorList>
            <person name="Partensky F."/>
            <person name="Six C."/>
            <person name="Ratin M."/>
            <person name="Garczarek L."/>
            <person name="Vaulot D."/>
            <person name="Probert I."/>
            <person name="Calteau A."/>
            <person name="Gourvil P."/>
            <person name="Marie D."/>
            <person name="Grebert T."/>
            <person name="Bouchier C."/>
            <person name="Le Panse S."/>
            <person name="Gachenot M."/>
            <person name="Rodriguez F."/>
            <person name="Garrido J.L."/>
        </authorList>
    </citation>
    <scope>NUCLEOTIDE SEQUENCE [LARGE SCALE GENOMIC DNA]</scope>
    <source>
        <strain evidence="2 3">RCC1774</strain>
    </source>
</reference>
<dbReference type="InterPro" id="IPR047676">
    <property type="entry name" value="FxLYD_dom"/>
</dbReference>
<feature type="chain" id="PRO_5016056513" description="DUF2808 domain-containing protein" evidence="1">
    <location>
        <begin position="31"/>
        <end position="190"/>
    </location>
</feature>
<comment type="caution">
    <text evidence="2">The sequence shown here is derived from an EMBL/GenBank/DDBJ whole genome shotgun (WGS) entry which is preliminary data.</text>
</comment>
<organism evidence="2 3">
    <name type="scientific">Acaryochloris thomasi RCC1774</name>
    <dbReference type="NCBI Taxonomy" id="1764569"/>
    <lineage>
        <taxon>Bacteria</taxon>
        <taxon>Bacillati</taxon>
        <taxon>Cyanobacteriota</taxon>
        <taxon>Cyanophyceae</taxon>
        <taxon>Acaryochloridales</taxon>
        <taxon>Acaryochloridaceae</taxon>
        <taxon>Acaryochloris</taxon>
        <taxon>Acaryochloris thomasi</taxon>
    </lineage>
</organism>
<proteinExistence type="predicted"/>
<dbReference type="AlphaFoldDB" id="A0A2W1JNM3"/>
<dbReference type="NCBIfam" id="NF038353">
    <property type="entry name" value="FxLYD_dom"/>
    <property type="match status" value="1"/>
</dbReference>
<keyword evidence="1" id="KW-0732">Signal</keyword>
<keyword evidence="3" id="KW-1185">Reference proteome</keyword>
<evidence type="ECO:0000256" key="1">
    <source>
        <dbReference type="SAM" id="SignalP"/>
    </source>
</evidence>
<feature type="signal peptide" evidence="1">
    <location>
        <begin position="1"/>
        <end position="30"/>
    </location>
</feature>
<evidence type="ECO:0000313" key="2">
    <source>
        <dbReference type="EMBL" id="PZD72472.1"/>
    </source>
</evidence>
<dbReference type="EMBL" id="PQWO01000010">
    <property type="protein sequence ID" value="PZD72472.1"/>
    <property type="molecule type" value="Genomic_DNA"/>
</dbReference>
<sequence>MSKISSAIAHTGFGITLIAISSLIAPAAQAQENIIQIGGSPDEQQYYRSYWNDLVELGSQASQERRPQETSRIEADPEADLEKIVRNLDIRELVLEPIIRLNGSSQVFGILVNKNPDPVTVSAINFEVLDEDGNLLQTGSAQPEPSTLAPGQVVTFTKVLLTIPPDAGYEVTLSEPTFVIAPGQAGSSVR</sequence>
<accession>A0A2W1JNM3</accession>
<name>A0A2W1JNM3_9CYAN</name>
<dbReference type="RefSeq" id="WP_233501628.1">
    <property type="nucleotide sequence ID" value="NZ_CAWNWM010000010.1"/>
</dbReference>